<dbReference type="EMBL" id="JAMZEJ010000001">
    <property type="protein sequence ID" value="MCQ8239442.1"/>
    <property type="molecule type" value="Genomic_DNA"/>
</dbReference>
<evidence type="ECO:0000259" key="9">
    <source>
        <dbReference type="PROSITE" id="PS51096"/>
    </source>
</evidence>
<dbReference type="Pfam" id="PF03610">
    <property type="entry name" value="EIIA-man"/>
    <property type="match status" value="1"/>
</dbReference>
<evidence type="ECO:0000256" key="4">
    <source>
        <dbReference type="ARBA" id="ARBA00022597"/>
    </source>
</evidence>
<dbReference type="InterPro" id="IPR036662">
    <property type="entry name" value="PTS_EIIA_man-typ_sf"/>
</dbReference>
<evidence type="ECO:0000256" key="1">
    <source>
        <dbReference type="ARBA" id="ARBA00004496"/>
    </source>
</evidence>
<keyword evidence="4 10" id="KW-0762">Sugar transport</keyword>
<protein>
    <submittedName>
        <fullName evidence="10">PTS sugar transporter subunit IIA</fullName>
    </submittedName>
</protein>
<feature type="region of interest" description="Disordered" evidence="8">
    <location>
        <begin position="146"/>
        <end position="167"/>
    </location>
</feature>
<keyword evidence="3" id="KW-0963">Cytoplasm</keyword>
<dbReference type="PANTHER" id="PTHR33799">
    <property type="entry name" value="PTS PERMEASE-RELATED-RELATED"/>
    <property type="match status" value="1"/>
</dbReference>
<dbReference type="CDD" id="cd00006">
    <property type="entry name" value="PTS_IIA_man"/>
    <property type="match status" value="1"/>
</dbReference>
<dbReference type="Gene3D" id="3.40.50.510">
    <property type="entry name" value="Phosphotransferase system, mannose-type IIA component"/>
    <property type="match status" value="1"/>
</dbReference>
<proteinExistence type="predicted"/>
<keyword evidence="7" id="KW-0418">Kinase</keyword>
<keyword evidence="11" id="KW-1185">Reference proteome</keyword>
<name>A0ABT1VU19_9PROT</name>
<keyword evidence="6" id="KW-0598">Phosphotransferase system</keyword>
<evidence type="ECO:0000256" key="3">
    <source>
        <dbReference type="ARBA" id="ARBA00022490"/>
    </source>
</evidence>
<dbReference type="PROSITE" id="PS51096">
    <property type="entry name" value="PTS_EIIA_TYPE_4"/>
    <property type="match status" value="1"/>
</dbReference>
<keyword evidence="2" id="KW-0813">Transport</keyword>
<dbReference type="InterPro" id="IPR004701">
    <property type="entry name" value="PTS_EIIA_man-typ"/>
</dbReference>
<evidence type="ECO:0000313" key="11">
    <source>
        <dbReference type="Proteomes" id="UP001524547"/>
    </source>
</evidence>
<dbReference type="RefSeq" id="WP_422918180.1">
    <property type="nucleotide sequence ID" value="NZ_JAMZEJ010000001.1"/>
</dbReference>
<organism evidence="10 11">
    <name type="scientific">Rhizosaccharibacter radicis</name>
    <dbReference type="NCBI Taxonomy" id="2782605"/>
    <lineage>
        <taxon>Bacteria</taxon>
        <taxon>Pseudomonadati</taxon>
        <taxon>Pseudomonadota</taxon>
        <taxon>Alphaproteobacteria</taxon>
        <taxon>Acetobacterales</taxon>
        <taxon>Acetobacteraceae</taxon>
        <taxon>Rhizosaccharibacter</taxon>
    </lineage>
</organism>
<comment type="subcellular location">
    <subcellularLocation>
        <location evidence="1">Cytoplasm</location>
    </subcellularLocation>
</comment>
<evidence type="ECO:0000256" key="6">
    <source>
        <dbReference type="ARBA" id="ARBA00022683"/>
    </source>
</evidence>
<evidence type="ECO:0000256" key="7">
    <source>
        <dbReference type="ARBA" id="ARBA00022777"/>
    </source>
</evidence>
<sequence>MIGLVLVTHGDIAGTLRAATEHVVGSQTQLATLPIGPHDDIARCREALEACIAQVEDGDGVLLLTDMFGSTPSNLAISMMNRPGIEVIAGVNLPMLVKLAKVRCSRTLDECTAIAELAGRKYIAAASSLPATCLGGAACCGGSAAAPEPAAEQPARPARIPDPALAG</sequence>
<keyword evidence="5" id="KW-0808">Transferase</keyword>
<feature type="domain" description="PTS EIIA type-4" evidence="9">
    <location>
        <begin position="1"/>
        <end position="123"/>
    </location>
</feature>
<evidence type="ECO:0000256" key="5">
    <source>
        <dbReference type="ARBA" id="ARBA00022679"/>
    </source>
</evidence>
<evidence type="ECO:0000256" key="2">
    <source>
        <dbReference type="ARBA" id="ARBA00022448"/>
    </source>
</evidence>
<evidence type="ECO:0000256" key="8">
    <source>
        <dbReference type="SAM" id="MobiDB-lite"/>
    </source>
</evidence>
<accession>A0ABT1VU19</accession>
<reference evidence="10 11" key="1">
    <citation type="submission" date="2022-06" db="EMBL/GenBank/DDBJ databases">
        <title>Rhizosaccharibacter gen. nov. sp. nov. KSS12, endophytic bacteria isolated from sugarcane.</title>
        <authorList>
            <person name="Pitiwittayakul N."/>
        </authorList>
    </citation>
    <scope>NUCLEOTIDE SEQUENCE [LARGE SCALE GENOMIC DNA]</scope>
    <source>
        <strain evidence="10 11">KSS12</strain>
    </source>
</reference>
<gene>
    <name evidence="10" type="ORF">NFI88_01130</name>
</gene>
<evidence type="ECO:0000313" key="10">
    <source>
        <dbReference type="EMBL" id="MCQ8239442.1"/>
    </source>
</evidence>
<dbReference type="PANTHER" id="PTHR33799:SF1">
    <property type="entry name" value="PTS SYSTEM MANNOSE-SPECIFIC EIIAB COMPONENT-RELATED"/>
    <property type="match status" value="1"/>
</dbReference>
<dbReference type="SUPFAM" id="SSF53062">
    <property type="entry name" value="PTS system fructose IIA component-like"/>
    <property type="match status" value="1"/>
</dbReference>
<dbReference type="Proteomes" id="UP001524547">
    <property type="component" value="Unassembled WGS sequence"/>
</dbReference>
<dbReference type="InterPro" id="IPR051471">
    <property type="entry name" value="Bacterial_PTS_sugar_comp"/>
</dbReference>
<feature type="compositionally biased region" description="Low complexity" evidence="8">
    <location>
        <begin position="146"/>
        <end position="158"/>
    </location>
</feature>
<dbReference type="InterPro" id="IPR033887">
    <property type="entry name" value="PTS_IIA_man"/>
</dbReference>
<comment type="caution">
    <text evidence="10">The sequence shown here is derived from an EMBL/GenBank/DDBJ whole genome shotgun (WGS) entry which is preliminary data.</text>
</comment>